<reference evidence="5" key="1">
    <citation type="submission" date="2021-09" db="EMBL/GenBank/DDBJ databases">
        <authorList>
            <consortium name="AG Swart"/>
            <person name="Singh M."/>
            <person name="Singh A."/>
            <person name="Seah K."/>
            <person name="Emmerich C."/>
        </authorList>
    </citation>
    <scope>NUCLEOTIDE SEQUENCE</scope>
    <source>
        <strain evidence="5">ATCC30299</strain>
    </source>
</reference>
<dbReference type="InterPro" id="IPR059120">
    <property type="entry name" value="Cullin-like_AB"/>
</dbReference>
<dbReference type="Pfam" id="PF10557">
    <property type="entry name" value="Cullin_Nedd8"/>
    <property type="match status" value="1"/>
</dbReference>
<dbReference type="SUPFAM" id="SSF46785">
    <property type="entry name" value="Winged helix' DNA-binding domain"/>
    <property type="match status" value="1"/>
</dbReference>
<dbReference type="InterPro" id="IPR036388">
    <property type="entry name" value="WH-like_DNA-bd_sf"/>
</dbReference>
<dbReference type="InterPro" id="IPR036390">
    <property type="entry name" value="WH_DNA-bd_sf"/>
</dbReference>
<gene>
    <name evidence="5" type="ORF">BSTOLATCC_MIC1326</name>
</gene>
<dbReference type="Proteomes" id="UP001162131">
    <property type="component" value="Unassembled WGS sequence"/>
</dbReference>
<dbReference type="AlphaFoldDB" id="A0AAU9IAS5"/>
<keyword evidence="6" id="KW-1185">Reference proteome</keyword>
<dbReference type="InterPro" id="IPR001373">
    <property type="entry name" value="Cullin_N"/>
</dbReference>
<dbReference type="SMART" id="SM00182">
    <property type="entry name" value="CULLIN"/>
    <property type="match status" value="1"/>
</dbReference>
<dbReference type="Gene3D" id="3.30.230.130">
    <property type="entry name" value="Cullin, Chain C, Domain 2"/>
    <property type="match status" value="1"/>
</dbReference>
<dbReference type="SMART" id="SM00884">
    <property type="entry name" value="Cullin_Nedd8"/>
    <property type="match status" value="1"/>
</dbReference>
<comment type="caution">
    <text evidence="5">The sequence shown here is derived from an EMBL/GenBank/DDBJ whole genome shotgun (WGS) entry which is preliminary data.</text>
</comment>
<dbReference type="InterPro" id="IPR036317">
    <property type="entry name" value="Cullin_homology_sf"/>
</dbReference>
<name>A0AAU9IAS5_9CILI</name>
<protein>
    <recommendedName>
        <fullName evidence="4">Cullin family profile domain-containing protein</fullName>
    </recommendedName>
</protein>
<evidence type="ECO:0000256" key="2">
    <source>
        <dbReference type="PROSITE-ProRule" id="PRU00330"/>
    </source>
</evidence>
<proteinExistence type="inferred from homology"/>
<dbReference type="InterPro" id="IPR016158">
    <property type="entry name" value="Cullin_homology"/>
</dbReference>
<sequence length="732" mass="87079">MSHNYNSSSRKRLLQNQFEWTEGYFIESLISYLQEGCSIDKTELNSAYQKILESANNPRDVHKLYNSYINSIQNYTVTCLKSELLDLSGEALLSSLTKRLNFHDKLTDLTRKIFNHPQEYDNEKWLFSFCQKALNFLPYKLGKALIQHLKYEREGSVIDQNITKQYFDFLWKLLIGMGDDVNGKFWWKEKQALKYYEFCFENDFLKESQQFYASKIIELIKNLPYYDYLIAIGEFLNEEVERADNYLKPTTKNKLLSSFFREFQFWNPQQLSDMEKNLYEDMLNVSKIESFKAIFNILKYSEPDIRNLTKMLYDYIENKGNLILNNEQLKLDWIEYIKASILFKCEIDLLIKATFDCFLPYKKWWDSFFRKFINGVSNSAAYCACYCDWQMRIGLRPTSEVETDQILDTIVNIISFLDDCDVFIHHYTWYLSKRLLEETSSSEYAEKSMIYKFKERFGEKYANKMLIMYNDISISEKLMEDFKESGRGSMRGIEMEVKILKNGCWPENPPEFCSIPRELISCTELFESFYLEKYHKRKLTWTMASGTIDLSTIFTPNNYICIVNPYQASLLLMFNHKNSFTVKEIIENSKLRESTLKANLIKFFNPKCQLLKKESKGKKLNNDEKIEINEDFQSKNMKINYLPKMISRSESIQKKEETAILNERRNIIDSILIKIAKKSKIIKHQDMIEEVLQEMQNFKPRVPMINDQIESLINREFLMRSENDNTVYHYIP</sequence>
<dbReference type="PROSITE" id="PS50069">
    <property type="entry name" value="CULLIN_2"/>
    <property type="match status" value="1"/>
</dbReference>
<organism evidence="5 6">
    <name type="scientific">Blepharisma stoltei</name>
    <dbReference type="NCBI Taxonomy" id="1481888"/>
    <lineage>
        <taxon>Eukaryota</taxon>
        <taxon>Sar</taxon>
        <taxon>Alveolata</taxon>
        <taxon>Ciliophora</taxon>
        <taxon>Postciliodesmatophora</taxon>
        <taxon>Heterotrichea</taxon>
        <taxon>Heterotrichida</taxon>
        <taxon>Blepharismidae</taxon>
        <taxon>Blepharisma</taxon>
    </lineage>
</organism>
<evidence type="ECO:0000313" key="6">
    <source>
        <dbReference type="Proteomes" id="UP001162131"/>
    </source>
</evidence>
<dbReference type="InterPro" id="IPR019559">
    <property type="entry name" value="Cullin_neddylation_domain"/>
</dbReference>
<feature type="domain" description="Cullin family profile" evidence="4">
    <location>
        <begin position="378"/>
        <end position="604"/>
    </location>
</feature>
<dbReference type="GO" id="GO:0006511">
    <property type="term" value="P:ubiquitin-dependent protein catabolic process"/>
    <property type="evidence" value="ECO:0007669"/>
    <property type="project" value="InterPro"/>
</dbReference>
<dbReference type="InterPro" id="IPR016159">
    <property type="entry name" value="Cullin_repeat-like_dom_sf"/>
</dbReference>
<dbReference type="PANTHER" id="PTHR11932">
    <property type="entry name" value="CULLIN"/>
    <property type="match status" value="1"/>
</dbReference>
<dbReference type="EMBL" id="CAJZBQ010000002">
    <property type="protein sequence ID" value="CAG9310481.1"/>
    <property type="molecule type" value="Genomic_DNA"/>
</dbReference>
<dbReference type="SUPFAM" id="SSF75632">
    <property type="entry name" value="Cullin homology domain"/>
    <property type="match status" value="1"/>
</dbReference>
<dbReference type="GO" id="GO:0031625">
    <property type="term" value="F:ubiquitin protein ligase binding"/>
    <property type="evidence" value="ECO:0007669"/>
    <property type="project" value="InterPro"/>
</dbReference>
<evidence type="ECO:0000256" key="1">
    <source>
        <dbReference type="ARBA" id="ARBA00006019"/>
    </source>
</evidence>
<dbReference type="Gene3D" id="1.20.1310.10">
    <property type="entry name" value="Cullin Repeats"/>
    <property type="match status" value="3"/>
</dbReference>
<dbReference type="Pfam" id="PF26557">
    <property type="entry name" value="Cullin_AB"/>
    <property type="match status" value="1"/>
</dbReference>
<evidence type="ECO:0000256" key="3">
    <source>
        <dbReference type="RuleBase" id="RU003829"/>
    </source>
</evidence>
<evidence type="ECO:0000313" key="5">
    <source>
        <dbReference type="EMBL" id="CAG9310481.1"/>
    </source>
</evidence>
<evidence type="ECO:0000259" key="4">
    <source>
        <dbReference type="PROSITE" id="PS50069"/>
    </source>
</evidence>
<dbReference type="Pfam" id="PF00888">
    <property type="entry name" value="Cullin"/>
    <property type="match status" value="1"/>
</dbReference>
<accession>A0AAU9IAS5</accession>
<comment type="similarity">
    <text evidence="1 2 3">Belongs to the cullin family.</text>
</comment>
<dbReference type="InterPro" id="IPR045093">
    <property type="entry name" value="Cullin"/>
</dbReference>
<dbReference type="SUPFAM" id="SSF74788">
    <property type="entry name" value="Cullin repeat-like"/>
    <property type="match status" value="1"/>
</dbReference>
<dbReference type="Gene3D" id="1.10.10.10">
    <property type="entry name" value="Winged helix-like DNA-binding domain superfamily/Winged helix DNA-binding domain"/>
    <property type="match status" value="1"/>
</dbReference>